<dbReference type="Gene3D" id="3.30.70.100">
    <property type="match status" value="1"/>
</dbReference>
<proteinExistence type="predicted"/>
<dbReference type="Proteomes" id="UP000007883">
    <property type="component" value="Chromosome"/>
</dbReference>
<dbReference type="Pfam" id="PF04940">
    <property type="entry name" value="BLUF"/>
    <property type="match status" value="1"/>
</dbReference>
<accession>I0HW08</accession>
<feature type="domain" description="BLUF" evidence="1">
    <location>
        <begin position="11"/>
        <end position="103"/>
    </location>
</feature>
<dbReference type="InterPro" id="IPR007024">
    <property type="entry name" value="BLUF_domain"/>
</dbReference>
<dbReference type="InterPro" id="IPR036046">
    <property type="entry name" value="Acylphosphatase-like_dom_sf"/>
</dbReference>
<dbReference type="EMBL" id="AP012320">
    <property type="protein sequence ID" value="BAL97195.1"/>
    <property type="molecule type" value="Genomic_DNA"/>
</dbReference>
<reference evidence="2 3" key="1">
    <citation type="journal article" date="2012" name="J. Bacteriol.">
        <title>Complete genome sequence of phototrophic betaproteobacterium Rubrivivax gelatinosus IL144.</title>
        <authorList>
            <person name="Nagashima S."/>
            <person name="Kamimura A."/>
            <person name="Shimizu T."/>
            <person name="Nakamura-isaki S."/>
            <person name="Aono E."/>
            <person name="Sakamoto K."/>
            <person name="Ichikawa N."/>
            <person name="Nakazawa H."/>
            <person name="Sekine M."/>
            <person name="Yamazaki S."/>
            <person name="Fujita N."/>
            <person name="Shimada K."/>
            <person name="Hanada S."/>
            <person name="Nagashima K.V.P."/>
        </authorList>
    </citation>
    <scope>NUCLEOTIDE SEQUENCE [LARGE SCALE GENOMIC DNA]</scope>
    <source>
        <strain evidence="3">NBRC 100245 / IL144</strain>
    </source>
</reference>
<dbReference type="AlphaFoldDB" id="I0HW08"/>
<dbReference type="SUPFAM" id="SSF54975">
    <property type="entry name" value="Acylphosphatase/BLUF domain-like"/>
    <property type="match status" value="1"/>
</dbReference>
<evidence type="ECO:0000259" key="1">
    <source>
        <dbReference type="PROSITE" id="PS50925"/>
    </source>
</evidence>
<evidence type="ECO:0000313" key="3">
    <source>
        <dbReference type="Proteomes" id="UP000007883"/>
    </source>
</evidence>
<dbReference type="PROSITE" id="PS50925">
    <property type="entry name" value="BLUF"/>
    <property type="match status" value="1"/>
</dbReference>
<protein>
    <submittedName>
        <fullName evidence="2">BLUF domain protein</fullName>
    </submittedName>
</protein>
<name>I0HW08_RUBGI</name>
<dbReference type="eggNOG" id="COG2200">
    <property type="taxonomic scope" value="Bacteria"/>
</dbReference>
<dbReference type="RefSeq" id="WP_014430046.1">
    <property type="nucleotide sequence ID" value="NC_017075.1"/>
</dbReference>
<sequence length="138" mass="15109">MPESLVTPTVGCRFFYVSRLAPGQPVTVIAELLRVSRAFNRQHGITGALLFDGEHFAQLLEGDPAVVFPLAARIEADARHAEVDVRLRLEGAFPRLFEHWVCGWAEEEEVGARLVSAQAPALAQLTAFRELVEGSDVG</sequence>
<dbReference type="KEGG" id="rge:RGE_38560"/>
<keyword evidence="3" id="KW-1185">Reference proteome</keyword>
<organism evidence="2 3">
    <name type="scientific">Rubrivivax gelatinosus (strain NBRC 100245 / IL144)</name>
    <dbReference type="NCBI Taxonomy" id="983917"/>
    <lineage>
        <taxon>Bacteria</taxon>
        <taxon>Pseudomonadati</taxon>
        <taxon>Pseudomonadota</taxon>
        <taxon>Betaproteobacteria</taxon>
        <taxon>Burkholderiales</taxon>
        <taxon>Sphaerotilaceae</taxon>
        <taxon>Rubrivivax</taxon>
    </lineage>
</organism>
<dbReference type="HOGENOM" id="CLU_097099_3_1_4"/>
<dbReference type="GO" id="GO:0071949">
    <property type="term" value="F:FAD binding"/>
    <property type="evidence" value="ECO:0007669"/>
    <property type="project" value="InterPro"/>
</dbReference>
<dbReference type="STRING" id="983917.RGE_38560"/>
<dbReference type="GO" id="GO:0009882">
    <property type="term" value="F:blue light photoreceptor activity"/>
    <property type="evidence" value="ECO:0007669"/>
    <property type="project" value="InterPro"/>
</dbReference>
<dbReference type="SMART" id="SM01034">
    <property type="entry name" value="BLUF"/>
    <property type="match status" value="1"/>
</dbReference>
<dbReference type="PATRIC" id="fig|983917.3.peg.3765"/>
<evidence type="ECO:0000313" key="2">
    <source>
        <dbReference type="EMBL" id="BAL97195.1"/>
    </source>
</evidence>
<gene>
    <name evidence="2" type="ordered locus">RGE_38560</name>
</gene>